<dbReference type="Proteomes" id="UP000197138">
    <property type="component" value="Unassembled WGS sequence"/>
</dbReference>
<proteinExistence type="predicted"/>
<evidence type="ECO:0000313" key="3">
    <source>
        <dbReference type="Proteomes" id="UP000197138"/>
    </source>
</evidence>
<dbReference type="PANTHER" id="PTHR31890">
    <property type="entry name" value="PLANT INVERTASE/PECTIN METHYLESTERASE INHIBITOR SUPERFAMILY PROTEIN"/>
    <property type="match status" value="1"/>
</dbReference>
<dbReference type="EMBL" id="MTKT01001287">
    <property type="protein sequence ID" value="OWM85034.1"/>
    <property type="molecule type" value="Genomic_DNA"/>
</dbReference>
<accession>A0A218XJE8</accession>
<evidence type="ECO:0000259" key="1">
    <source>
        <dbReference type="SMART" id="SM00856"/>
    </source>
</evidence>
<dbReference type="NCBIfam" id="TIGR01614">
    <property type="entry name" value="PME_inhib"/>
    <property type="match status" value="1"/>
</dbReference>
<gene>
    <name evidence="2" type="ORF">CDL15_Pgr027821</name>
</gene>
<name>A0A218XJE8_PUNGR</name>
<sequence length="186" mass="20203">MLLVATSSPIDWRTTAQTDLIMGVSHKASDNTGCVQALSSDPRTSTASNLTALANICLDLAVANSTNSLGFVKKMDQEPSTSPDLKSVLDSCVKNYDFAVQSFQSAISDLKSDMSTAILDIKTAIDGPQSCRDELSKHSLSVPEISKRNRYIHLYSNIGDVITRTILDPIPSRQYRLRGSPVALHM</sequence>
<dbReference type="CDD" id="cd15795">
    <property type="entry name" value="PMEI-Pla_a_1_like"/>
    <property type="match status" value="1"/>
</dbReference>
<dbReference type="GO" id="GO:0004857">
    <property type="term" value="F:enzyme inhibitor activity"/>
    <property type="evidence" value="ECO:0007669"/>
    <property type="project" value="InterPro"/>
</dbReference>
<protein>
    <recommendedName>
        <fullName evidence="1">Pectinesterase inhibitor domain-containing protein</fullName>
    </recommendedName>
</protein>
<dbReference type="Gene3D" id="1.20.140.40">
    <property type="entry name" value="Invertase/pectin methylesterase inhibitor family protein"/>
    <property type="match status" value="1"/>
</dbReference>
<dbReference type="PANTHER" id="PTHR31890:SF9">
    <property type="entry name" value="PLANT INVERTASE_PECTIN METHYLESTERASE INHIBITOR SUPERFAMILY PROTEIN"/>
    <property type="match status" value="1"/>
</dbReference>
<reference evidence="3" key="1">
    <citation type="journal article" date="2017" name="Plant J.">
        <title>The pomegranate (Punica granatum L.) genome and the genomics of punicalagin biosynthesis.</title>
        <authorList>
            <person name="Qin G."/>
            <person name="Xu C."/>
            <person name="Ming R."/>
            <person name="Tang H."/>
            <person name="Guyot R."/>
            <person name="Kramer E.M."/>
            <person name="Hu Y."/>
            <person name="Yi X."/>
            <person name="Qi Y."/>
            <person name="Xu X."/>
            <person name="Gao Z."/>
            <person name="Pan H."/>
            <person name="Jian J."/>
            <person name="Tian Y."/>
            <person name="Yue Z."/>
            <person name="Xu Y."/>
        </authorList>
    </citation>
    <scope>NUCLEOTIDE SEQUENCE [LARGE SCALE GENOMIC DNA]</scope>
    <source>
        <strain evidence="3">cv. Dabenzi</strain>
    </source>
</reference>
<dbReference type="InterPro" id="IPR035513">
    <property type="entry name" value="Invertase/methylesterase_inhib"/>
</dbReference>
<dbReference type="InterPro" id="IPR006501">
    <property type="entry name" value="Pectinesterase_inhib_dom"/>
</dbReference>
<dbReference type="AlphaFoldDB" id="A0A218XJE8"/>
<feature type="domain" description="Pectinesterase inhibitor" evidence="1">
    <location>
        <begin position="16"/>
        <end position="161"/>
    </location>
</feature>
<dbReference type="InterPro" id="IPR034088">
    <property type="entry name" value="Pla_a_1-like"/>
</dbReference>
<dbReference type="Pfam" id="PF04043">
    <property type="entry name" value="PMEI"/>
    <property type="match status" value="1"/>
</dbReference>
<dbReference type="SMART" id="SM00856">
    <property type="entry name" value="PMEI"/>
    <property type="match status" value="1"/>
</dbReference>
<organism evidence="2 3">
    <name type="scientific">Punica granatum</name>
    <name type="common">Pomegranate</name>
    <dbReference type="NCBI Taxonomy" id="22663"/>
    <lineage>
        <taxon>Eukaryota</taxon>
        <taxon>Viridiplantae</taxon>
        <taxon>Streptophyta</taxon>
        <taxon>Embryophyta</taxon>
        <taxon>Tracheophyta</taxon>
        <taxon>Spermatophyta</taxon>
        <taxon>Magnoliopsida</taxon>
        <taxon>eudicotyledons</taxon>
        <taxon>Gunneridae</taxon>
        <taxon>Pentapetalae</taxon>
        <taxon>rosids</taxon>
        <taxon>malvids</taxon>
        <taxon>Myrtales</taxon>
        <taxon>Lythraceae</taxon>
        <taxon>Punica</taxon>
    </lineage>
</organism>
<dbReference type="SUPFAM" id="SSF101148">
    <property type="entry name" value="Plant invertase/pectin methylesterase inhibitor"/>
    <property type="match status" value="1"/>
</dbReference>
<evidence type="ECO:0000313" key="2">
    <source>
        <dbReference type="EMBL" id="OWM85034.1"/>
    </source>
</evidence>
<comment type="caution">
    <text evidence="2">The sequence shown here is derived from an EMBL/GenBank/DDBJ whole genome shotgun (WGS) entry which is preliminary data.</text>
</comment>